<keyword evidence="1" id="KW-0175">Coiled coil</keyword>
<dbReference type="EMBL" id="JACSNV010000003">
    <property type="protein sequence ID" value="MBM6877083.1"/>
    <property type="molecule type" value="Genomic_DNA"/>
</dbReference>
<proteinExistence type="predicted"/>
<protein>
    <submittedName>
        <fullName evidence="2">Phage scaffolding protein</fullName>
    </submittedName>
</protein>
<reference evidence="2 3" key="1">
    <citation type="journal article" date="2021" name="Sci. Rep.">
        <title>The distribution of antibiotic resistance genes in chicken gut microbiota commensals.</title>
        <authorList>
            <person name="Juricova H."/>
            <person name="Matiasovicova J."/>
            <person name="Kubasova T."/>
            <person name="Cejkova D."/>
            <person name="Rychlik I."/>
        </authorList>
    </citation>
    <scope>NUCLEOTIDE SEQUENCE [LARGE SCALE GENOMIC DNA]</scope>
    <source>
        <strain evidence="2 3">An431b</strain>
    </source>
</reference>
<dbReference type="Proteomes" id="UP000729290">
    <property type="component" value="Unassembled WGS sequence"/>
</dbReference>
<organism evidence="2 3">
    <name type="scientific">Anaerotignum lactatifermentans</name>
    <dbReference type="NCBI Taxonomy" id="160404"/>
    <lineage>
        <taxon>Bacteria</taxon>
        <taxon>Bacillati</taxon>
        <taxon>Bacillota</taxon>
        <taxon>Clostridia</taxon>
        <taxon>Lachnospirales</taxon>
        <taxon>Anaerotignaceae</taxon>
        <taxon>Anaerotignum</taxon>
    </lineage>
</organism>
<evidence type="ECO:0000313" key="3">
    <source>
        <dbReference type="Proteomes" id="UP000729290"/>
    </source>
</evidence>
<evidence type="ECO:0000313" key="2">
    <source>
        <dbReference type="EMBL" id="MBM6877083.1"/>
    </source>
</evidence>
<name>A0ABS2G8J0_9FIRM</name>
<evidence type="ECO:0000256" key="1">
    <source>
        <dbReference type="SAM" id="Coils"/>
    </source>
</evidence>
<gene>
    <name evidence="2" type="ORF">H9X83_02770</name>
</gene>
<sequence length="119" mass="13211">MEERCRLLEEKNELLTAQKEEAAQELLDVKKTAAAQKAVLEAGGRNAKAVLALMELDEMEFDEKTGLAGIDKALAQVKAEAPYLFVERKEKTVGTGFAASQQKKKESEIARQFKSGLRR</sequence>
<dbReference type="Pfam" id="PF06810">
    <property type="entry name" value="Phage_scaffold"/>
    <property type="match status" value="1"/>
</dbReference>
<accession>A0ABS2G8J0</accession>
<keyword evidence="3" id="KW-1185">Reference proteome</keyword>
<dbReference type="InterPro" id="IPR009636">
    <property type="entry name" value="SCAF"/>
</dbReference>
<feature type="coiled-coil region" evidence="1">
    <location>
        <begin position="5"/>
        <end position="32"/>
    </location>
</feature>
<comment type="caution">
    <text evidence="2">The sequence shown here is derived from an EMBL/GenBank/DDBJ whole genome shotgun (WGS) entry which is preliminary data.</text>
</comment>
<dbReference type="RefSeq" id="WP_205132999.1">
    <property type="nucleotide sequence ID" value="NZ_JACSNT010000003.1"/>
</dbReference>